<protein>
    <submittedName>
        <fullName evidence="1">Uncharacterized protein</fullName>
    </submittedName>
</protein>
<accession>A0A9Q1HHD5</accession>
<dbReference type="InterPro" id="IPR028019">
    <property type="entry name" value="DUF4508"/>
</dbReference>
<gene>
    <name evidence="1" type="ORF">HOLleu_08975</name>
</gene>
<reference evidence="1" key="1">
    <citation type="submission" date="2021-10" db="EMBL/GenBank/DDBJ databases">
        <title>Tropical sea cucumber genome reveals ecological adaptation and Cuvierian tubules defense mechanism.</title>
        <authorList>
            <person name="Chen T."/>
        </authorList>
    </citation>
    <scope>NUCLEOTIDE SEQUENCE</scope>
    <source>
        <strain evidence="1">Nanhai2018</strain>
        <tissue evidence="1">Muscle</tissue>
    </source>
</reference>
<evidence type="ECO:0000313" key="1">
    <source>
        <dbReference type="EMBL" id="KAJ8045870.1"/>
    </source>
</evidence>
<sequence>MALSVPEQEITTVLHWFSQWGRFQQQDFMTDLVNKAVPPDVDLLFDAMNKINVKDKPPTMFQCQLKLFGQWFERWTEKERDNFMRHLQERNPSFVQEFHRNVETRLQNQNSI</sequence>
<dbReference type="EMBL" id="JAIZAY010000003">
    <property type="protein sequence ID" value="KAJ8045870.1"/>
    <property type="molecule type" value="Genomic_DNA"/>
</dbReference>
<keyword evidence="2" id="KW-1185">Reference proteome</keyword>
<dbReference type="Proteomes" id="UP001152320">
    <property type="component" value="Chromosome 3"/>
</dbReference>
<evidence type="ECO:0000313" key="2">
    <source>
        <dbReference type="Proteomes" id="UP001152320"/>
    </source>
</evidence>
<dbReference type="Pfam" id="PF14969">
    <property type="entry name" value="DUF4508"/>
    <property type="match status" value="1"/>
</dbReference>
<comment type="caution">
    <text evidence="1">The sequence shown here is derived from an EMBL/GenBank/DDBJ whole genome shotgun (WGS) entry which is preliminary data.</text>
</comment>
<organism evidence="1 2">
    <name type="scientific">Holothuria leucospilota</name>
    <name type="common">Black long sea cucumber</name>
    <name type="synonym">Mertensiothuria leucospilota</name>
    <dbReference type="NCBI Taxonomy" id="206669"/>
    <lineage>
        <taxon>Eukaryota</taxon>
        <taxon>Metazoa</taxon>
        <taxon>Echinodermata</taxon>
        <taxon>Eleutherozoa</taxon>
        <taxon>Echinozoa</taxon>
        <taxon>Holothuroidea</taxon>
        <taxon>Aspidochirotacea</taxon>
        <taxon>Aspidochirotida</taxon>
        <taxon>Holothuriidae</taxon>
        <taxon>Holothuria</taxon>
    </lineage>
</organism>
<dbReference type="PANTHER" id="PTHR16260:SF3">
    <property type="entry name" value="CHROMOSOME 14 OPEN READING FRAME 119-LIKE-RELATED"/>
    <property type="match status" value="1"/>
</dbReference>
<dbReference type="AlphaFoldDB" id="A0A9Q1HHD5"/>
<dbReference type="PANTHER" id="PTHR16260">
    <property type="entry name" value="SIMILAR TO 1700123O20RIK PROTEIN"/>
    <property type="match status" value="1"/>
</dbReference>
<dbReference type="OrthoDB" id="6514241at2759"/>
<proteinExistence type="predicted"/>
<name>A0A9Q1HHD5_HOLLE</name>